<dbReference type="EMBL" id="JAADZU010000021">
    <property type="protein sequence ID" value="NDK89653.1"/>
    <property type="molecule type" value="Genomic_DNA"/>
</dbReference>
<protein>
    <submittedName>
        <fullName evidence="1">Type I-U CRISPR-associated protein Cas7</fullName>
    </submittedName>
</protein>
<name>A0A7K3LN92_9ACTN</name>
<keyword evidence="2" id="KW-1185">Reference proteome</keyword>
<comment type="caution">
    <text evidence="1">The sequence shown here is derived from an EMBL/GenBank/DDBJ whole genome shotgun (WGS) entry which is preliminary data.</text>
</comment>
<reference evidence="1 2" key="1">
    <citation type="submission" date="2020-01" db="EMBL/GenBank/DDBJ databases">
        <title>Investigation of new actinobacteria for the biodesulphurisation of diesel fuel.</title>
        <authorList>
            <person name="Athi Narayanan S.M."/>
        </authorList>
    </citation>
    <scope>NUCLEOTIDE SEQUENCE [LARGE SCALE GENOMIC DNA]</scope>
    <source>
        <strain evidence="1 2">213E</strain>
    </source>
</reference>
<organism evidence="1 2">
    <name type="scientific">Gordonia desulfuricans</name>
    <dbReference type="NCBI Taxonomy" id="89051"/>
    <lineage>
        <taxon>Bacteria</taxon>
        <taxon>Bacillati</taxon>
        <taxon>Actinomycetota</taxon>
        <taxon>Actinomycetes</taxon>
        <taxon>Mycobacteriales</taxon>
        <taxon>Gordoniaceae</taxon>
        <taxon>Gordonia</taxon>
    </lineage>
</organism>
<evidence type="ECO:0000313" key="2">
    <source>
        <dbReference type="Proteomes" id="UP000466307"/>
    </source>
</evidence>
<dbReference type="Proteomes" id="UP000466307">
    <property type="component" value="Unassembled WGS sequence"/>
</dbReference>
<dbReference type="AlphaFoldDB" id="A0A7K3LN92"/>
<proteinExistence type="predicted"/>
<dbReference type="NCBIfam" id="TIGR02570">
    <property type="entry name" value="cas7_GSU0053"/>
    <property type="match status" value="1"/>
</dbReference>
<dbReference type="RefSeq" id="WP_059039111.1">
    <property type="nucleotide sequence ID" value="NZ_JAADZU010000021.1"/>
</dbReference>
<gene>
    <name evidence="1" type="primary">cas7u</name>
    <name evidence="1" type="ORF">GYA93_08690</name>
</gene>
<sequence>MTQLDLDMLTAACRPGGAAALTSVTDLTPAEGEHGGVAPARFVDQRNATYAYETRFVDDETAKVVLIDSKASQLNRVEVEIEKAIDDGIDPLSLTPRIAVTYGGGHREFDYTLPHRLYDGHIRAGSVEGAPVTQHPDYLAARNATTADVRPILELAPTALVFGGWDSTRKSRQGRYRSGLVGEVIGVLADQGPDGTTPPRRGGARVDPIAASVRLTGPQLKQLLDDQRDELSTKNVEKIEKDIKSSRSGRTSAAPLGLGAIPPSLAGLGLVACRRIIRSHVITFSALRQLRFGAGPDGDAACRALLVAYALAGLARADAELDLRANCNLREAGPTSVTIDARHGKTIDLEPLAIADADALLNASIENARSLAGIRWEGQVFEVTGNDLIINNADADTDDED</sequence>
<accession>A0A7K3LN92</accession>
<evidence type="ECO:0000313" key="1">
    <source>
        <dbReference type="EMBL" id="NDK89653.1"/>
    </source>
</evidence>
<dbReference type="InterPro" id="IPR013403">
    <property type="entry name" value="CRISPR-assoc_prot_Csb1/Cas7u"/>
</dbReference>
<dbReference type="Pfam" id="PF09617">
    <property type="entry name" value="Cas_GSU0053"/>
    <property type="match status" value="1"/>
</dbReference>